<reference evidence="3 4" key="1">
    <citation type="submission" date="2015-10" db="EMBL/GenBank/DDBJ databases">
        <title>Transcriptomic analysis of a linuron degrading triple-species bacterial consortium.</title>
        <authorList>
            <person name="Albers P."/>
        </authorList>
    </citation>
    <scope>NUCLEOTIDE SEQUENCE [LARGE SCALE GENOMIC DNA]</scope>
    <source>
        <strain evidence="3 4">WDL6</strain>
    </source>
</reference>
<organism evidence="3 4">
    <name type="scientific">Hyphomicrobium sulfonivorans</name>
    <dbReference type="NCBI Taxonomy" id="121290"/>
    <lineage>
        <taxon>Bacteria</taxon>
        <taxon>Pseudomonadati</taxon>
        <taxon>Pseudomonadota</taxon>
        <taxon>Alphaproteobacteria</taxon>
        <taxon>Hyphomicrobiales</taxon>
        <taxon>Hyphomicrobiaceae</taxon>
        <taxon>Hyphomicrobium</taxon>
    </lineage>
</organism>
<dbReference type="STRING" id="121290.APY04_0174"/>
<dbReference type="GO" id="GO:0004519">
    <property type="term" value="F:endonuclease activity"/>
    <property type="evidence" value="ECO:0007669"/>
    <property type="project" value="InterPro"/>
</dbReference>
<dbReference type="Pfam" id="PF03354">
    <property type="entry name" value="TerL_ATPase"/>
    <property type="match status" value="1"/>
</dbReference>
<dbReference type="Pfam" id="PF20441">
    <property type="entry name" value="TerL_nuclease"/>
    <property type="match status" value="1"/>
</dbReference>
<dbReference type="PANTHER" id="PTHR41287:SF1">
    <property type="entry name" value="PROTEIN YMFN"/>
    <property type="match status" value="1"/>
</dbReference>
<proteinExistence type="predicted"/>
<dbReference type="InterPro" id="IPR027417">
    <property type="entry name" value="P-loop_NTPase"/>
</dbReference>
<name>A0A109BPN5_HYPSL</name>
<dbReference type="PATRIC" id="fig|121290.4.peg.1551"/>
<dbReference type="AlphaFoldDB" id="A0A109BPN5"/>
<protein>
    <submittedName>
        <fullName evidence="3">Phage terminase, large subunit</fullName>
    </submittedName>
</protein>
<evidence type="ECO:0000313" key="3">
    <source>
        <dbReference type="EMBL" id="KWT72380.1"/>
    </source>
</evidence>
<accession>A0A109BPN5</accession>
<keyword evidence="4" id="KW-1185">Reference proteome</keyword>
<feature type="domain" description="Terminase large subunit-like endonuclease" evidence="2">
    <location>
        <begin position="211"/>
        <end position="492"/>
    </location>
</feature>
<sequence length="511" mass="57284">MKVPSGVGQGTPLKLIDFQKEFILNVYGPRNPSNRDLRRIRRALLSIARKNGKSALAAGLVLVHLVGPEAIPNGDVLSCATDRGQAALIYKMAKQMVELDPELSAMCKCLDSIKRIVCYHNGSFYQSLAADGRRNHGGNPVFCIYDELAQALDRELYDTMETAFGAQAEGLFLVISTQNNDPTHVMTELCDDAFAQRSGMYDDPYFYGIVYGTAETPDGFDVYDEANWYLSNPALGQFKVIDHMRALALKAKKSPSSEASFMSLDLNMRVDGTHRLVNSSDWRACQTPFSPDEMRGLKCYGGLDLSSRQDLTAFTLSWVQPDNVCVASRTWFWTHAHELEDREKKDGTRYREWAAADWLTILPGKSVSFKAVVQAIFEITKGHDLQAICFDRYRIDELKREMEYEDIEEDTFKLVEFGQGYKDMTGAVDALETRVIEHTLHHDGNPLLTYCLAGVKIMKDPAGNRKFDKSKSTRRIDGAVTLAMSLAAIAKAEKPEPPKKSPYLQRGLRVL</sequence>
<evidence type="ECO:0000259" key="1">
    <source>
        <dbReference type="Pfam" id="PF03354"/>
    </source>
</evidence>
<evidence type="ECO:0000313" key="4">
    <source>
        <dbReference type="Proteomes" id="UP000059074"/>
    </source>
</evidence>
<evidence type="ECO:0000259" key="2">
    <source>
        <dbReference type="Pfam" id="PF20441"/>
    </source>
</evidence>
<dbReference type="Gene3D" id="3.40.50.300">
    <property type="entry name" value="P-loop containing nucleotide triphosphate hydrolases"/>
    <property type="match status" value="1"/>
</dbReference>
<dbReference type="InterPro" id="IPR005021">
    <property type="entry name" value="Terminase_largesu-like"/>
</dbReference>
<gene>
    <name evidence="3" type="ORF">APY04_0174</name>
</gene>
<dbReference type="InterPro" id="IPR046462">
    <property type="entry name" value="TerL_nuclease"/>
</dbReference>
<feature type="domain" description="Terminase large subunit-like ATPase" evidence="1">
    <location>
        <begin position="18"/>
        <end position="189"/>
    </location>
</feature>
<dbReference type="Proteomes" id="UP000059074">
    <property type="component" value="Unassembled WGS sequence"/>
</dbReference>
<dbReference type="EMBL" id="LMTR01000012">
    <property type="protein sequence ID" value="KWT72380.1"/>
    <property type="molecule type" value="Genomic_DNA"/>
</dbReference>
<dbReference type="PANTHER" id="PTHR41287">
    <property type="match status" value="1"/>
</dbReference>
<dbReference type="InterPro" id="IPR046461">
    <property type="entry name" value="TerL_ATPase"/>
</dbReference>
<comment type="caution">
    <text evidence="3">The sequence shown here is derived from an EMBL/GenBank/DDBJ whole genome shotgun (WGS) entry which is preliminary data.</text>
</comment>